<dbReference type="EMBL" id="CP036281">
    <property type="protein sequence ID" value="QDU80706.1"/>
    <property type="molecule type" value="Genomic_DNA"/>
</dbReference>
<keyword evidence="4" id="KW-1185">Reference proteome</keyword>
<dbReference type="CDD" id="cd04327">
    <property type="entry name" value="ZnMc_MMP_like_3"/>
    <property type="match status" value="1"/>
</dbReference>
<dbReference type="Proteomes" id="UP000317178">
    <property type="component" value="Chromosome"/>
</dbReference>
<feature type="domain" description="Peptidase metallopeptidase" evidence="2">
    <location>
        <begin position="45"/>
        <end position="195"/>
    </location>
</feature>
<dbReference type="InterPro" id="IPR006026">
    <property type="entry name" value="Peptidase_Metallo"/>
</dbReference>
<dbReference type="Gene3D" id="3.40.390.10">
    <property type="entry name" value="Collagenase (Catalytic Domain)"/>
    <property type="match status" value="1"/>
</dbReference>
<dbReference type="KEGG" id="plon:Pla110_24380"/>
<evidence type="ECO:0000256" key="1">
    <source>
        <dbReference type="SAM" id="SignalP"/>
    </source>
</evidence>
<dbReference type="SUPFAM" id="SSF55486">
    <property type="entry name" value="Metalloproteases ('zincins'), catalytic domain"/>
    <property type="match status" value="1"/>
</dbReference>
<dbReference type="AlphaFoldDB" id="A0A518CNA2"/>
<keyword evidence="1" id="KW-0732">Signal</keyword>
<reference evidence="3 4" key="1">
    <citation type="submission" date="2019-02" db="EMBL/GenBank/DDBJ databases">
        <title>Deep-cultivation of Planctomycetes and their phenomic and genomic characterization uncovers novel biology.</title>
        <authorList>
            <person name="Wiegand S."/>
            <person name="Jogler M."/>
            <person name="Boedeker C."/>
            <person name="Pinto D."/>
            <person name="Vollmers J."/>
            <person name="Rivas-Marin E."/>
            <person name="Kohn T."/>
            <person name="Peeters S.H."/>
            <person name="Heuer A."/>
            <person name="Rast P."/>
            <person name="Oberbeckmann S."/>
            <person name="Bunk B."/>
            <person name="Jeske O."/>
            <person name="Meyerdierks A."/>
            <person name="Storesund J.E."/>
            <person name="Kallscheuer N."/>
            <person name="Luecker S."/>
            <person name="Lage O.M."/>
            <person name="Pohl T."/>
            <person name="Merkel B.J."/>
            <person name="Hornburger P."/>
            <person name="Mueller R.-W."/>
            <person name="Bruemmer F."/>
            <person name="Labrenz M."/>
            <person name="Spormann A.M."/>
            <person name="Op den Camp H."/>
            <person name="Overmann J."/>
            <person name="Amann R."/>
            <person name="Jetten M.S.M."/>
            <person name="Mascher T."/>
            <person name="Medema M.H."/>
            <person name="Devos D.P."/>
            <person name="Kaster A.-K."/>
            <person name="Ovreas L."/>
            <person name="Rohde M."/>
            <person name="Galperin M.Y."/>
            <person name="Jogler C."/>
        </authorList>
    </citation>
    <scope>NUCLEOTIDE SEQUENCE [LARGE SCALE GENOMIC DNA]</scope>
    <source>
        <strain evidence="3 4">Pla110</strain>
    </source>
</reference>
<dbReference type="PANTHER" id="PTHR10127">
    <property type="entry name" value="DISCOIDIN, CUB, EGF, LAMININ , AND ZINC METALLOPROTEASE DOMAIN CONTAINING"/>
    <property type="match status" value="1"/>
</dbReference>
<dbReference type="GO" id="GO:0006508">
    <property type="term" value="P:proteolysis"/>
    <property type="evidence" value="ECO:0007669"/>
    <property type="project" value="InterPro"/>
</dbReference>
<dbReference type="InterPro" id="IPR024079">
    <property type="entry name" value="MetalloPept_cat_dom_sf"/>
</dbReference>
<evidence type="ECO:0000313" key="3">
    <source>
        <dbReference type="EMBL" id="QDU80706.1"/>
    </source>
</evidence>
<feature type="signal peptide" evidence="1">
    <location>
        <begin position="1"/>
        <end position="21"/>
    </location>
</feature>
<accession>A0A518CNA2</accession>
<name>A0A518CNA2_9PLAN</name>
<proteinExistence type="predicted"/>
<dbReference type="InterPro" id="IPR001506">
    <property type="entry name" value="Peptidase_M12A"/>
</dbReference>
<evidence type="ECO:0000313" key="4">
    <source>
        <dbReference type="Proteomes" id="UP000317178"/>
    </source>
</evidence>
<evidence type="ECO:0000259" key="2">
    <source>
        <dbReference type="SMART" id="SM00235"/>
    </source>
</evidence>
<sequence precursor="true">MIFRLVISVSILFSLALTGNADDPKACITLDPSPNNVGLRLAGSTTKLWQPGQTLKIMFLGGTPSLQQRVIKAAEEWTKYANINFEYIQNGRSDIRIAFIANNGSWSTVGTDASSVQQNQPTMNFGWFNDNTPDVEIARTTLHEFGHALGMIHEHQSPDSDIPWNKPEVYKFYLKQTPPWYMDKVDHNIFRTHSATNTNFSSFDVNSIMIYPISNDLTIGDFEVEMNTKLSDVDKSHIAKLYPGRWTGNYTVTLDSLTCIRKQEASANDEVHLRVWSDGQAVNVNHPDRLFGQQMRIFKMSTNRPATLNLQYSFKRSLKVEVWELDNPRLGDNHDLFGCVTITDNGPGESLIALKQNRFGIRQHEYKLTWK</sequence>
<dbReference type="GO" id="GO:0008270">
    <property type="term" value="F:zinc ion binding"/>
    <property type="evidence" value="ECO:0007669"/>
    <property type="project" value="InterPro"/>
</dbReference>
<dbReference type="PANTHER" id="PTHR10127:SF850">
    <property type="entry name" value="METALLOENDOPEPTIDASE"/>
    <property type="match status" value="1"/>
</dbReference>
<dbReference type="Pfam" id="PF01400">
    <property type="entry name" value="Astacin"/>
    <property type="match status" value="1"/>
</dbReference>
<protein>
    <submittedName>
        <fullName evidence="3">Astacin (Peptidase family M12A)</fullName>
    </submittedName>
</protein>
<dbReference type="SMART" id="SM00235">
    <property type="entry name" value="ZnMc"/>
    <property type="match status" value="1"/>
</dbReference>
<organism evidence="3 4">
    <name type="scientific">Polystyrenella longa</name>
    <dbReference type="NCBI Taxonomy" id="2528007"/>
    <lineage>
        <taxon>Bacteria</taxon>
        <taxon>Pseudomonadati</taxon>
        <taxon>Planctomycetota</taxon>
        <taxon>Planctomycetia</taxon>
        <taxon>Planctomycetales</taxon>
        <taxon>Planctomycetaceae</taxon>
        <taxon>Polystyrenella</taxon>
    </lineage>
</organism>
<feature type="chain" id="PRO_5021747649" evidence="1">
    <location>
        <begin position="22"/>
        <end position="371"/>
    </location>
</feature>
<dbReference type="GO" id="GO:0004222">
    <property type="term" value="F:metalloendopeptidase activity"/>
    <property type="evidence" value="ECO:0007669"/>
    <property type="project" value="InterPro"/>
</dbReference>
<gene>
    <name evidence="3" type="ORF">Pla110_24380</name>
</gene>